<dbReference type="GO" id="GO:0005829">
    <property type="term" value="C:cytosol"/>
    <property type="evidence" value="ECO:0007669"/>
    <property type="project" value="TreeGrafter"/>
</dbReference>
<name>A0A383C6Q7_9ZZZZ</name>
<accession>A0A383C6Q7</accession>
<organism evidence="2">
    <name type="scientific">marine metagenome</name>
    <dbReference type="NCBI Taxonomy" id="408172"/>
    <lineage>
        <taxon>unclassified sequences</taxon>
        <taxon>metagenomes</taxon>
        <taxon>ecological metagenomes</taxon>
    </lineage>
</organism>
<dbReference type="AlphaFoldDB" id="A0A383C6Q7"/>
<evidence type="ECO:0000259" key="1">
    <source>
        <dbReference type="PROSITE" id="PS51199"/>
    </source>
</evidence>
<dbReference type="SUPFAM" id="SSF52540">
    <property type="entry name" value="P-loop containing nucleoside triphosphate hydrolases"/>
    <property type="match status" value="1"/>
</dbReference>
<dbReference type="Pfam" id="PF03796">
    <property type="entry name" value="DnaB_C"/>
    <property type="match status" value="1"/>
</dbReference>
<dbReference type="InterPro" id="IPR027417">
    <property type="entry name" value="P-loop_NTPase"/>
</dbReference>
<proteinExistence type="predicted"/>
<dbReference type="PANTHER" id="PTHR30153:SF2">
    <property type="entry name" value="REPLICATIVE DNA HELICASE"/>
    <property type="match status" value="1"/>
</dbReference>
<dbReference type="PANTHER" id="PTHR30153">
    <property type="entry name" value="REPLICATIVE DNA HELICASE DNAB"/>
    <property type="match status" value="1"/>
</dbReference>
<sequence length="195" mass="22072">MNERDFPRISSTAGKISKAPIYIDDTPGLSILQLRAKARRMHSQHGLKLIVIDYLQLLHSTTRRSMDNRQQEVAEISSGIKSLAKELEVPVIVLCQLNREMEREKNRKPRLSDLRESGAIEQDADFVGLLYRVFNEDGDDVQASDESEGMSVNLLVAKQRNGPTGDVAMTFLKNFTRFESASNRRIDPEDVPNNE</sequence>
<feature type="domain" description="SF4 helicase" evidence="1">
    <location>
        <begin position="1"/>
        <end position="185"/>
    </location>
</feature>
<dbReference type="GO" id="GO:0003678">
    <property type="term" value="F:DNA helicase activity"/>
    <property type="evidence" value="ECO:0007669"/>
    <property type="project" value="InterPro"/>
</dbReference>
<dbReference type="GO" id="GO:0006260">
    <property type="term" value="P:DNA replication"/>
    <property type="evidence" value="ECO:0007669"/>
    <property type="project" value="InterPro"/>
</dbReference>
<dbReference type="EMBL" id="UINC01206296">
    <property type="protein sequence ID" value="SVE27861.1"/>
    <property type="molecule type" value="Genomic_DNA"/>
</dbReference>
<protein>
    <recommendedName>
        <fullName evidence="1">SF4 helicase domain-containing protein</fullName>
    </recommendedName>
</protein>
<dbReference type="Gene3D" id="3.40.50.300">
    <property type="entry name" value="P-loop containing nucleotide triphosphate hydrolases"/>
    <property type="match status" value="1"/>
</dbReference>
<evidence type="ECO:0000313" key="2">
    <source>
        <dbReference type="EMBL" id="SVE27861.1"/>
    </source>
</evidence>
<dbReference type="PROSITE" id="PS51199">
    <property type="entry name" value="SF4_HELICASE"/>
    <property type="match status" value="1"/>
</dbReference>
<gene>
    <name evidence="2" type="ORF">METZ01_LOCUS480715</name>
</gene>
<reference evidence="2" key="1">
    <citation type="submission" date="2018-05" db="EMBL/GenBank/DDBJ databases">
        <authorList>
            <person name="Lanie J.A."/>
            <person name="Ng W.-L."/>
            <person name="Kazmierczak K.M."/>
            <person name="Andrzejewski T.M."/>
            <person name="Davidsen T.M."/>
            <person name="Wayne K.J."/>
            <person name="Tettelin H."/>
            <person name="Glass J.I."/>
            <person name="Rusch D."/>
            <person name="Podicherti R."/>
            <person name="Tsui H.-C.T."/>
            <person name="Winkler M.E."/>
        </authorList>
    </citation>
    <scope>NUCLEOTIDE SEQUENCE</scope>
</reference>
<dbReference type="InterPro" id="IPR007694">
    <property type="entry name" value="DNA_helicase_DnaB-like_C"/>
</dbReference>
<dbReference type="GO" id="GO:0005524">
    <property type="term" value="F:ATP binding"/>
    <property type="evidence" value="ECO:0007669"/>
    <property type="project" value="InterPro"/>
</dbReference>